<comment type="function">
    <text evidence="14">Catalyzes the conversion of 4-hydroxy-tetrahydrodipicolinate (HTPA) to tetrahydrodipicolinate.</text>
</comment>
<dbReference type="GO" id="GO:0008839">
    <property type="term" value="F:4-hydroxy-tetrahydrodipicolinate reductase"/>
    <property type="evidence" value="ECO:0007669"/>
    <property type="project" value="UniProtKB-UniRule"/>
</dbReference>
<evidence type="ECO:0000313" key="18">
    <source>
        <dbReference type="Proteomes" id="UP001076655"/>
    </source>
</evidence>
<keyword evidence="9 14" id="KW-0457">Lysine biosynthesis</keyword>
<feature type="domain" description="Dihydrodipicolinate reductase N-terminal" evidence="15">
    <location>
        <begin position="8"/>
        <end position="130"/>
    </location>
</feature>
<dbReference type="Gene3D" id="3.40.50.720">
    <property type="entry name" value="NAD(P)-binding Rossmann-like Domain"/>
    <property type="match status" value="1"/>
</dbReference>
<evidence type="ECO:0000256" key="14">
    <source>
        <dbReference type="HAMAP-Rule" id="MF_00102"/>
    </source>
</evidence>
<dbReference type="GO" id="GO:0019877">
    <property type="term" value="P:diaminopimelate biosynthetic process"/>
    <property type="evidence" value="ECO:0007669"/>
    <property type="project" value="UniProtKB-UniRule"/>
</dbReference>
<feature type="binding site" evidence="14">
    <location>
        <begin position="127"/>
        <end position="130"/>
    </location>
    <ligand>
        <name>NAD(+)</name>
        <dbReference type="ChEBI" id="CHEBI:57540"/>
    </ligand>
</feature>
<dbReference type="GO" id="GO:0005829">
    <property type="term" value="C:cytosol"/>
    <property type="evidence" value="ECO:0007669"/>
    <property type="project" value="TreeGrafter"/>
</dbReference>
<keyword evidence="5 14" id="KW-0521">NADP</keyword>
<evidence type="ECO:0000256" key="4">
    <source>
        <dbReference type="ARBA" id="ARBA00022605"/>
    </source>
</evidence>
<comment type="subcellular location">
    <subcellularLocation>
        <location evidence="1 14">Cytoplasm</location>
    </subcellularLocation>
</comment>
<comment type="subunit">
    <text evidence="14">Homotetramer.</text>
</comment>
<keyword evidence="7 14" id="KW-0560">Oxidoreductase</keyword>
<dbReference type="PROSITE" id="PS01298">
    <property type="entry name" value="DAPB"/>
    <property type="match status" value="1"/>
</dbReference>
<evidence type="ECO:0000256" key="11">
    <source>
        <dbReference type="ARBA" id="ARBA00038983"/>
    </source>
</evidence>
<dbReference type="SUPFAM" id="SSF55347">
    <property type="entry name" value="Glyceraldehyde-3-phosphate dehydrogenase-like, C-terminal domain"/>
    <property type="match status" value="1"/>
</dbReference>
<dbReference type="InterPro" id="IPR022664">
    <property type="entry name" value="DapB_N_CS"/>
</dbReference>
<sequence>MTNMSKLRLAVAGAGGRMGRQLIQAIAQNDDVVLGAAFEREGSSLTGTDAGELAGIGHNGVLLTADLNSEKDNFDILIDFTRPEGTLTHLAFCTANSKGMIIGTTGFDDAGKAAITQAAQQIPVVFAANFSVGVNLVLKLLEKAAKVMGDYTDIEIIEAHHRHKVDAPSGTALAMGESIAGALGRDLKDCAVYSREGYTGERERNTIGFATVRAGDIVGEHTAMFADIGERVEISHKASSRMTFANGAVKAAVWLSDKNNGLFTMKDVLNLENL</sequence>
<proteinExistence type="inferred from homology"/>
<dbReference type="CDD" id="cd02274">
    <property type="entry name" value="DHDPR_N"/>
    <property type="match status" value="1"/>
</dbReference>
<evidence type="ECO:0000256" key="8">
    <source>
        <dbReference type="ARBA" id="ARBA00023027"/>
    </source>
</evidence>
<feature type="binding site" evidence="14">
    <location>
        <begin position="13"/>
        <end position="18"/>
    </location>
    <ligand>
        <name>NAD(+)</name>
        <dbReference type="ChEBI" id="CHEBI:57540"/>
    </ligand>
</feature>
<evidence type="ECO:0000256" key="2">
    <source>
        <dbReference type="ARBA" id="ARBA00006642"/>
    </source>
</evidence>
<dbReference type="Pfam" id="PF05173">
    <property type="entry name" value="DapB_C"/>
    <property type="match status" value="1"/>
</dbReference>
<dbReference type="NCBIfam" id="TIGR00036">
    <property type="entry name" value="dapB"/>
    <property type="match status" value="1"/>
</dbReference>
<feature type="binding site" evidence="14">
    <location>
        <position position="39"/>
    </location>
    <ligand>
        <name>NAD(+)</name>
        <dbReference type="ChEBI" id="CHEBI:57540"/>
    </ligand>
</feature>
<keyword evidence="4 14" id="KW-0028">Amino-acid biosynthesis</keyword>
<dbReference type="EMBL" id="JAPNMI010000007">
    <property type="protein sequence ID" value="MCY0790755.1"/>
    <property type="molecule type" value="Genomic_DNA"/>
</dbReference>
<dbReference type="GO" id="GO:0009089">
    <property type="term" value="P:lysine biosynthetic process via diaminopimelate"/>
    <property type="evidence" value="ECO:0007669"/>
    <property type="project" value="UniProtKB-UniRule"/>
</dbReference>
<dbReference type="InterPro" id="IPR000846">
    <property type="entry name" value="DapB_N"/>
</dbReference>
<keyword evidence="8 14" id="KW-0520">NAD</keyword>
<evidence type="ECO:0000256" key="3">
    <source>
        <dbReference type="ARBA" id="ARBA00022490"/>
    </source>
</evidence>
<keyword evidence="6 14" id="KW-0220">Diaminopimelate biosynthesis</keyword>
<feature type="binding site" evidence="14">
    <location>
        <position position="40"/>
    </location>
    <ligand>
        <name>NADP(+)</name>
        <dbReference type="ChEBI" id="CHEBI:58349"/>
    </ligand>
</feature>
<dbReference type="PANTHER" id="PTHR20836:SF0">
    <property type="entry name" value="4-HYDROXY-TETRAHYDRODIPICOLINATE REDUCTASE 1, CHLOROPLASTIC-RELATED"/>
    <property type="match status" value="1"/>
</dbReference>
<evidence type="ECO:0000256" key="5">
    <source>
        <dbReference type="ARBA" id="ARBA00022857"/>
    </source>
</evidence>
<keyword evidence="3 14" id="KW-0963">Cytoplasm</keyword>
<gene>
    <name evidence="14 17" type="primary">dapB</name>
    <name evidence="17" type="ORF">N0392_13795</name>
</gene>
<comment type="caution">
    <text evidence="14">Was originally thought to be a dihydrodipicolinate reductase (DHDPR), catalyzing the conversion of dihydrodipicolinate to tetrahydrodipicolinate. However, it was shown in E.coli that the substrate of the enzymatic reaction is not dihydrodipicolinate (DHDP) but in fact (2S,4S)-4-hydroxy-2,3,4,5-tetrahydrodipicolinic acid (HTPA), the product released by the DapA-catalyzed reaction.</text>
</comment>
<feature type="binding site" evidence="14">
    <location>
        <begin position="103"/>
        <end position="105"/>
    </location>
    <ligand>
        <name>NAD(+)</name>
        <dbReference type="ChEBI" id="CHEBI:57540"/>
    </ligand>
</feature>
<reference evidence="17" key="1">
    <citation type="submission" date="2022-08" db="EMBL/GenBank/DDBJ databases">
        <authorList>
            <person name="Dale J.L."/>
        </authorList>
    </citation>
    <scope>NUCLEOTIDE SEQUENCE</scope>
    <source>
        <strain evidence="17">2022EL-00758</strain>
    </source>
</reference>
<comment type="catalytic activity">
    <reaction evidence="12 14">
        <text>(S)-2,3,4,5-tetrahydrodipicolinate + NADP(+) + H2O = (2S,4S)-4-hydroxy-2,3,4,5-tetrahydrodipicolinate + NADPH + H(+)</text>
        <dbReference type="Rhea" id="RHEA:35331"/>
        <dbReference type="ChEBI" id="CHEBI:15377"/>
        <dbReference type="ChEBI" id="CHEBI:15378"/>
        <dbReference type="ChEBI" id="CHEBI:16845"/>
        <dbReference type="ChEBI" id="CHEBI:57783"/>
        <dbReference type="ChEBI" id="CHEBI:58349"/>
        <dbReference type="ChEBI" id="CHEBI:67139"/>
        <dbReference type="EC" id="1.17.1.8"/>
    </reaction>
</comment>
<organism evidence="17 18">
    <name type="scientific">Morganella morganii</name>
    <name type="common">Proteus morganii</name>
    <dbReference type="NCBI Taxonomy" id="582"/>
    <lineage>
        <taxon>Bacteria</taxon>
        <taxon>Pseudomonadati</taxon>
        <taxon>Pseudomonadota</taxon>
        <taxon>Gammaproteobacteria</taxon>
        <taxon>Enterobacterales</taxon>
        <taxon>Morganellaceae</taxon>
        <taxon>Morganella</taxon>
    </lineage>
</organism>
<evidence type="ECO:0000256" key="9">
    <source>
        <dbReference type="ARBA" id="ARBA00023154"/>
    </source>
</evidence>
<feature type="domain" description="Dihydrodipicolinate reductase C-terminal" evidence="16">
    <location>
        <begin position="133"/>
        <end position="269"/>
    </location>
</feature>
<evidence type="ECO:0000259" key="15">
    <source>
        <dbReference type="Pfam" id="PF01113"/>
    </source>
</evidence>
<dbReference type="InterPro" id="IPR022663">
    <property type="entry name" value="DapB_C"/>
</dbReference>
<dbReference type="InterPro" id="IPR036291">
    <property type="entry name" value="NAD(P)-bd_dom_sf"/>
</dbReference>
<dbReference type="InterPro" id="IPR023940">
    <property type="entry name" value="DHDPR_bac"/>
</dbReference>
<dbReference type="SUPFAM" id="SSF51735">
    <property type="entry name" value="NAD(P)-binding Rossmann-fold domains"/>
    <property type="match status" value="1"/>
</dbReference>
<evidence type="ECO:0000256" key="1">
    <source>
        <dbReference type="ARBA" id="ARBA00004496"/>
    </source>
</evidence>
<feature type="binding site" evidence="14">
    <location>
        <position position="161"/>
    </location>
    <ligand>
        <name>(S)-2,3,4,5-tetrahydrodipicolinate</name>
        <dbReference type="ChEBI" id="CHEBI:16845"/>
    </ligand>
</feature>
<dbReference type="GO" id="GO:0016726">
    <property type="term" value="F:oxidoreductase activity, acting on CH or CH2 groups, NAD or NADP as acceptor"/>
    <property type="evidence" value="ECO:0007669"/>
    <property type="project" value="UniProtKB-UniRule"/>
</dbReference>
<dbReference type="PANTHER" id="PTHR20836">
    <property type="entry name" value="DIHYDRODIPICOLINATE REDUCTASE"/>
    <property type="match status" value="1"/>
</dbReference>
<dbReference type="GO" id="GO:0051287">
    <property type="term" value="F:NAD binding"/>
    <property type="evidence" value="ECO:0007669"/>
    <property type="project" value="UniProtKB-UniRule"/>
</dbReference>
<dbReference type="AlphaFoldDB" id="A0A9Q4GUA0"/>
<evidence type="ECO:0000256" key="12">
    <source>
        <dbReference type="ARBA" id="ARBA00049080"/>
    </source>
</evidence>
<dbReference type="PIRSF" id="PIRSF000161">
    <property type="entry name" value="DHPR"/>
    <property type="match status" value="1"/>
</dbReference>
<dbReference type="Pfam" id="PF01113">
    <property type="entry name" value="DapB_N"/>
    <property type="match status" value="1"/>
</dbReference>
<comment type="catalytic activity">
    <reaction evidence="13 14">
        <text>(S)-2,3,4,5-tetrahydrodipicolinate + NAD(+) + H2O = (2S,4S)-4-hydroxy-2,3,4,5-tetrahydrodipicolinate + NADH + H(+)</text>
        <dbReference type="Rhea" id="RHEA:35323"/>
        <dbReference type="ChEBI" id="CHEBI:15377"/>
        <dbReference type="ChEBI" id="CHEBI:15378"/>
        <dbReference type="ChEBI" id="CHEBI:16845"/>
        <dbReference type="ChEBI" id="CHEBI:57540"/>
        <dbReference type="ChEBI" id="CHEBI:57945"/>
        <dbReference type="ChEBI" id="CHEBI:67139"/>
        <dbReference type="EC" id="1.17.1.8"/>
    </reaction>
</comment>
<name>A0A9Q4GUA0_MORMO</name>
<feature type="binding site" evidence="14">
    <location>
        <begin position="170"/>
        <end position="171"/>
    </location>
    <ligand>
        <name>(S)-2,3,4,5-tetrahydrodipicolinate</name>
        <dbReference type="ChEBI" id="CHEBI:16845"/>
    </ligand>
</feature>
<evidence type="ECO:0000256" key="10">
    <source>
        <dbReference type="ARBA" id="ARBA00037922"/>
    </source>
</evidence>
<comment type="caution">
    <text evidence="17">The sequence shown here is derived from an EMBL/GenBank/DDBJ whole genome shotgun (WGS) entry which is preliminary data.</text>
</comment>
<evidence type="ECO:0000256" key="13">
    <source>
        <dbReference type="ARBA" id="ARBA00049396"/>
    </source>
</evidence>
<dbReference type="HAMAP" id="MF_00102">
    <property type="entry name" value="DapB"/>
    <property type="match status" value="1"/>
</dbReference>
<comment type="similarity">
    <text evidence="2 14">Belongs to the DapB family.</text>
</comment>
<comment type="pathway">
    <text evidence="10 14">Amino-acid biosynthesis; L-lysine biosynthesis via DAP pathway; (S)-tetrahydrodipicolinate from L-aspartate: step 4/4.</text>
</comment>
<dbReference type="FunFam" id="3.30.360.10:FF:000004">
    <property type="entry name" value="4-hydroxy-tetrahydrodipicolinate reductase"/>
    <property type="match status" value="1"/>
</dbReference>
<dbReference type="FunFam" id="3.40.50.720:FF:000048">
    <property type="entry name" value="4-hydroxy-tetrahydrodipicolinate reductase"/>
    <property type="match status" value="1"/>
</dbReference>
<accession>A0A9Q4GUA0</accession>
<protein>
    <recommendedName>
        <fullName evidence="11 14">4-hydroxy-tetrahydrodipicolinate reductase</fullName>
        <shortName evidence="14">HTPA reductase</shortName>
        <ecNumber evidence="11 14">1.17.1.8</ecNumber>
    </recommendedName>
</protein>
<dbReference type="GO" id="GO:0050661">
    <property type="term" value="F:NADP binding"/>
    <property type="evidence" value="ECO:0007669"/>
    <property type="project" value="UniProtKB-UniRule"/>
</dbReference>
<evidence type="ECO:0000256" key="7">
    <source>
        <dbReference type="ARBA" id="ARBA00023002"/>
    </source>
</evidence>
<dbReference type="Proteomes" id="UP001076655">
    <property type="component" value="Unassembled WGS sequence"/>
</dbReference>
<dbReference type="EC" id="1.17.1.8" evidence="11 14"/>
<evidence type="ECO:0000256" key="6">
    <source>
        <dbReference type="ARBA" id="ARBA00022915"/>
    </source>
</evidence>
<feature type="active site" description="Proton donor/acceptor" evidence="14">
    <location>
        <position position="160"/>
    </location>
</feature>
<dbReference type="Gene3D" id="3.30.360.10">
    <property type="entry name" value="Dihydrodipicolinate Reductase, domain 2"/>
    <property type="match status" value="1"/>
</dbReference>
<evidence type="ECO:0000259" key="16">
    <source>
        <dbReference type="Pfam" id="PF05173"/>
    </source>
</evidence>
<feature type="active site" description="Proton donor" evidence="14">
    <location>
        <position position="164"/>
    </location>
</feature>
<evidence type="ECO:0000313" key="17">
    <source>
        <dbReference type="EMBL" id="MCY0790755.1"/>
    </source>
</evidence>